<protein>
    <submittedName>
        <fullName evidence="3">PH domain-containing protein</fullName>
    </submittedName>
</protein>
<feature type="transmembrane region" description="Helical" evidence="1">
    <location>
        <begin position="21"/>
        <end position="44"/>
    </location>
</feature>
<dbReference type="PANTHER" id="PTHR34473">
    <property type="entry name" value="UPF0699 TRANSMEMBRANE PROTEIN YDBS"/>
    <property type="match status" value="1"/>
</dbReference>
<dbReference type="Pfam" id="PF03703">
    <property type="entry name" value="bPH_2"/>
    <property type="match status" value="1"/>
</dbReference>
<keyword evidence="1" id="KW-0812">Transmembrane</keyword>
<reference evidence="3" key="1">
    <citation type="submission" date="2023-09" db="EMBL/GenBank/DDBJ databases">
        <title>Paucibacter sp. APW11 Genome sequencing and assembly.</title>
        <authorList>
            <person name="Kim I."/>
        </authorList>
    </citation>
    <scope>NUCLEOTIDE SEQUENCE</scope>
    <source>
        <strain evidence="3">APW11</strain>
    </source>
</reference>
<proteinExistence type="predicted"/>
<feature type="domain" description="YdbS-like PH" evidence="2">
    <location>
        <begin position="87"/>
        <end position="155"/>
    </location>
</feature>
<dbReference type="PANTHER" id="PTHR34473:SF2">
    <property type="entry name" value="UPF0699 TRANSMEMBRANE PROTEIN YDBT"/>
    <property type="match status" value="1"/>
</dbReference>
<accession>A0ABU3PCS7</accession>
<name>A0ABU3PCS7_9BURK</name>
<keyword evidence="1" id="KW-1133">Transmembrane helix</keyword>
<gene>
    <name evidence="3" type="ORF">RQP53_12720</name>
</gene>
<dbReference type="EMBL" id="JAVXZY010000004">
    <property type="protein sequence ID" value="MDT9000132.1"/>
    <property type="molecule type" value="Genomic_DNA"/>
</dbReference>
<dbReference type="RefSeq" id="WP_315650682.1">
    <property type="nucleotide sequence ID" value="NZ_JAVXZY010000004.1"/>
</dbReference>
<comment type="caution">
    <text evidence="3">The sequence shown here is derived from an EMBL/GenBank/DDBJ whole genome shotgun (WGS) entry which is preliminary data.</text>
</comment>
<evidence type="ECO:0000313" key="4">
    <source>
        <dbReference type="Proteomes" id="UP001246372"/>
    </source>
</evidence>
<evidence type="ECO:0000259" key="2">
    <source>
        <dbReference type="Pfam" id="PF03703"/>
    </source>
</evidence>
<keyword evidence="4" id="KW-1185">Reference proteome</keyword>
<keyword evidence="1" id="KW-0472">Membrane</keyword>
<evidence type="ECO:0000313" key="3">
    <source>
        <dbReference type="EMBL" id="MDT9000132.1"/>
    </source>
</evidence>
<organism evidence="3 4">
    <name type="scientific">Roseateles aquae</name>
    <dbReference type="NCBI Taxonomy" id="3077235"/>
    <lineage>
        <taxon>Bacteria</taxon>
        <taxon>Pseudomonadati</taxon>
        <taxon>Pseudomonadota</taxon>
        <taxon>Betaproteobacteria</taxon>
        <taxon>Burkholderiales</taxon>
        <taxon>Sphaerotilaceae</taxon>
        <taxon>Roseateles</taxon>
    </lineage>
</organism>
<evidence type="ECO:0000256" key="1">
    <source>
        <dbReference type="SAM" id="Phobius"/>
    </source>
</evidence>
<sequence length="165" mass="18424">MAESEAQGRILPKLLALRWLWLLRGLLISVVVAAALFYLPWALLGEGELAPAHAQLLMWAALLPPLPLLYHGARRFALFEACLFVGEGLRLRHGVWWRQEVWIPIARLQHLDVHQGPLERAWGMASLVLHTAGQHDHKAVVHGLPVAEAHALRAALMPSVRGQHE</sequence>
<dbReference type="InterPro" id="IPR005182">
    <property type="entry name" value="YdbS-like_PH"/>
</dbReference>
<dbReference type="Proteomes" id="UP001246372">
    <property type="component" value="Unassembled WGS sequence"/>
</dbReference>